<evidence type="ECO:0000313" key="5">
    <source>
        <dbReference type="Proteomes" id="UP001595699"/>
    </source>
</evidence>
<dbReference type="PROSITE" id="PS51257">
    <property type="entry name" value="PROKAR_LIPOPROTEIN"/>
    <property type="match status" value="1"/>
</dbReference>
<accession>A0ABV7YIF4</accession>
<dbReference type="EMBL" id="JBHRZH010000036">
    <property type="protein sequence ID" value="MFC3765140.1"/>
    <property type="molecule type" value="Genomic_DNA"/>
</dbReference>
<proteinExistence type="predicted"/>
<feature type="signal peptide" evidence="3">
    <location>
        <begin position="1"/>
        <end position="26"/>
    </location>
</feature>
<evidence type="ECO:0000256" key="3">
    <source>
        <dbReference type="SAM" id="SignalP"/>
    </source>
</evidence>
<keyword evidence="1 3" id="KW-0732">Signal</keyword>
<dbReference type="RefSeq" id="WP_205119149.1">
    <property type="nucleotide sequence ID" value="NZ_JAFBCM010000001.1"/>
</dbReference>
<dbReference type="GO" id="GO:0016787">
    <property type="term" value="F:hydrolase activity"/>
    <property type="evidence" value="ECO:0007669"/>
    <property type="project" value="UniProtKB-KW"/>
</dbReference>
<keyword evidence="5" id="KW-1185">Reference proteome</keyword>
<dbReference type="InterPro" id="IPR029058">
    <property type="entry name" value="AB_hydrolase_fold"/>
</dbReference>
<name>A0ABV7YIF4_9ACTN</name>
<evidence type="ECO:0000256" key="1">
    <source>
        <dbReference type="ARBA" id="ARBA00022729"/>
    </source>
</evidence>
<dbReference type="Proteomes" id="UP001595699">
    <property type="component" value="Unassembled WGS sequence"/>
</dbReference>
<sequence>MPIVRRLLAGCAILALAGCSSGTSFSAPIFTSTPTASATPTPTPVPTGPTRVTLPQGRSYVLANPAPGKPRPLLIVLHSYQGTWERLDKAASILTRARAEGYVVAFAQGVDQSWNAGGCCGTAKQRKLDDVGYLVQLAHDAHRRVQLGDVYLLGFSAGDMMAIRALCARPDVFRAAAGAAGNLVASCHSDSPVRYLHLHGRADNIVPFEGGRVDWLGTTFAPVRDLPKRIKQQAKGSTVKLVTHDCGHVWPTLASCGTDGLGLALDFFGR</sequence>
<organism evidence="4 5">
    <name type="scientific">Tenggerimyces flavus</name>
    <dbReference type="NCBI Taxonomy" id="1708749"/>
    <lineage>
        <taxon>Bacteria</taxon>
        <taxon>Bacillati</taxon>
        <taxon>Actinomycetota</taxon>
        <taxon>Actinomycetes</taxon>
        <taxon>Propionibacteriales</taxon>
        <taxon>Nocardioidaceae</taxon>
        <taxon>Tenggerimyces</taxon>
    </lineage>
</organism>
<reference evidence="5" key="1">
    <citation type="journal article" date="2019" name="Int. J. Syst. Evol. Microbiol.">
        <title>The Global Catalogue of Microorganisms (GCM) 10K type strain sequencing project: providing services to taxonomists for standard genome sequencing and annotation.</title>
        <authorList>
            <consortium name="The Broad Institute Genomics Platform"/>
            <consortium name="The Broad Institute Genome Sequencing Center for Infectious Disease"/>
            <person name="Wu L."/>
            <person name="Ma J."/>
        </authorList>
    </citation>
    <scope>NUCLEOTIDE SEQUENCE [LARGE SCALE GENOMIC DNA]</scope>
    <source>
        <strain evidence="5">CGMCC 4.7241</strain>
    </source>
</reference>
<dbReference type="InterPro" id="IPR050955">
    <property type="entry name" value="Plant_Biomass_Hydrol_Est"/>
</dbReference>
<evidence type="ECO:0000313" key="4">
    <source>
        <dbReference type="EMBL" id="MFC3765140.1"/>
    </source>
</evidence>
<protein>
    <submittedName>
        <fullName evidence="4">Alpha/beta hydrolase family esterase</fullName>
    </submittedName>
</protein>
<dbReference type="Gene3D" id="3.40.50.1820">
    <property type="entry name" value="alpha/beta hydrolase"/>
    <property type="match status" value="1"/>
</dbReference>
<gene>
    <name evidence="4" type="ORF">ACFOUW_30200</name>
</gene>
<evidence type="ECO:0000256" key="2">
    <source>
        <dbReference type="ARBA" id="ARBA00022801"/>
    </source>
</evidence>
<comment type="caution">
    <text evidence="4">The sequence shown here is derived from an EMBL/GenBank/DDBJ whole genome shotgun (WGS) entry which is preliminary data.</text>
</comment>
<feature type="chain" id="PRO_5047539039" evidence="3">
    <location>
        <begin position="27"/>
        <end position="270"/>
    </location>
</feature>
<dbReference type="SUPFAM" id="SSF53474">
    <property type="entry name" value="alpha/beta-Hydrolases"/>
    <property type="match status" value="1"/>
</dbReference>
<keyword evidence="2 4" id="KW-0378">Hydrolase</keyword>
<dbReference type="PANTHER" id="PTHR43037">
    <property type="entry name" value="UNNAMED PRODUCT-RELATED"/>
    <property type="match status" value="1"/>
</dbReference>
<dbReference type="PANTHER" id="PTHR43037:SF5">
    <property type="entry name" value="FERULOYL ESTERASE"/>
    <property type="match status" value="1"/>
</dbReference>